<sequence>MMRTRQEGKYVEITGQLSNIDSSGKYFSIGPLDDSYSLFNVMCYITEEQKATVAKFTNKQKVTVIGTITDVGEVIGYSLDVESIK</sequence>
<accession>A0ABN4C0K2</accession>
<proteinExistence type="predicted"/>
<keyword evidence="2" id="KW-1185">Reference proteome</keyword>
<gene>
    <name evidence="1" type="ORF">DEHRE_13920</name>
</gene>
<dbReference type="RefSeq" id="WP_019224933.1">
    <property type="nucleotide sequence ID" value="NZ_CP007033.1"/>
</dbReference>
<dbReference type="EMBL" id="CP007033">
    <property type="protein sequence ID" value="AHF11028.1"/>
    <property type="molecule type" value="Genomic_DNA"/>
</dbReference>
<evidence type="ECO:0000313" key="1">
    <source>
        <dbReference type="EMBL" id="AHF11028.1"/>
    </source>
</evidence>
<dbReference type="InterPro" id="IPR024422">
    <property type="entry name" value="Protein_unknown_function_OB"/>
</dbReference>
<evidence type="ECO:0000313" key="2">
    <source>
        <dbReference type="Proteomes" id="UP000018934"/>
    </source>
</evidence>
<protein>
    <submittedName>
        <fullName evidence="1">Uncharacterized protein</fullName>
    </submittedName>
</protein>
<dbReference type="Pfam" id="PF12869">
    <property type="entry name" value="tRNA_anti-like"/>
    <property type="match status" value="1"/>
</dbReference>
<organism evidence="1 2">
    <name type="scientific">Dehalobacter restrictus (strain DSM 9455 / PER-K23)</name>
    <dbReference type="NCBI Taxonomy" id="871738"/>
    <lineage>
        <taxon>Bacteria</taxon>
        <taxon>Bacillati</taxon>
        <taxon>Bacillota</taxon>
        <taxon>Clostridia</taxon>
        <taxon>Eubacteriales</taxon>
        <taxon>Desulfitobacteriaceae</taxon>
        <taxon>Dehalobacter</taxon>
    </lineage>
</organism>
<reference evidence="1 2" key="1">
    <citation type="journal article" date="2013" name="Stand. Genomic Sci.">
        <title>Complete genome sequence of Dehalobacter restrictus PER-K23(T.).</title>
        <authorList>
            <person name="Kruse T."/>
            <person name="Maillard J."/>
            <person name="Goodwin L."/>
            <person name="Woyke T."/>
            <person name="Teshima H."/>
            <person name="Bruce D."/>
            <person name="Detter C."/>
            <person name="Tapia R."/>
            <person name="Han C."/>
            <person name="Huntemann M."/>
            <person name="Wei C.L."/>
            <person name="Han J."/>
            <person name="Chen A."/>
            <person name="Kyrpides N."/>
            <person name="Szeto E."/>
            <person name="Markowitz V."/>
            <person name="Ivanova N."/>
            <person name="Pagani I."/>
            <person name="Pati A."/>
            <person name="Pitluck S."/>
            <person name="Nolan M."/>
            <person name="Holliger C."/>
            <person name="Smidt H."/>
        </authorList>
    </citation>
    <scope>NUCLEOTIDE SEQUENCE [LARGE SCALE GENOMIC DNA]</scope>
    <source>
        <strain evidence="2">DSM 9455</strain>
    </source>
</reference>
<name>A0ABN4C0K2_DEHRP</name>
<dbReference type="Proteomes" id="UP000018934">
    <property type="component" value="Chromosome"/>
</dbReference>